<protein>
    <submittedName>
        <fullName evidence="2">Uncharacterized protein</fullName>
    </submittedName>
</protein>
<name>A0AAV7R4E9_PLEWA</name>
<dbReference type="EMBL" id="JANPWB010000010">
    <property type="protein sequence ID" value="KAJ1146089.1"/>
    <property type="molecule type" value="Genomic_DNA"/>
</dbReference>
<keyword evidence="3" id="KW-1185">Reference proteome</keyword>
<evidence type="ECO:0000256" key="1">
    <source>
        <dbReference type="SAM" id="MobiDB-lite"/>
    </source>
</evidence>
<dbReference type="Proteomes" id="UP001066276">
    <property type="component" value="Chromosome 6"/>
</dbReference>
<accession>A0AAV7R4E9</accession>
<feature type="region of interest" description="Disordered" evidence="1">
    <location>
        <begin position="17"/>
        <end position="82"/>
    </location>
</feature>
<organism evidence="2 3">
    <name type="scientific">Pleurodeles waltl</name>
    <name type="common">Iberian ribbed newt</name>
    <dbReference type="NCBI Taxonomy" id="8319"/>
    <lineage>
        <taxon>Eukaryota</taxon>
        <taxon>Metazoa</taxon>
        <taxon>Chordata</taxon>
        <taxon>Craniata</taxon>
        <taxon>Vertebrata</taxon>
        <taxon>Euteleostomi</taxon>
        <taxon>Amphibia</taxon>
        <taxon>Batrachia</taxon>
        <taxon>Caudata</taxon>
        <taxon>Salamandroidea</taxon>
        <taxon>Salamandridae</taxon>
        <taxon>Pleurodelinae</taxon>
        <taxon>Pleurodeles</taxon>
    </lineage>
</organism>
<dbReference type="AlphaFoldDB" id="A0AAV7R4E9"/>
<reference evidence="2" key="1">
    <citation type="journal article" date="2022" name="bioRxiv">
        <title>Sequencing and chromosome-scale assembly of the giantPleurodeles waltlgenome.</title>
        <authorList>
            <person name="Brown T."/>
            <person name="Elewa A."/>
            <person name="Iarovenko S."/>
            <person name="Subramanian E."/>
            <person name="Araus A.J."/>
            <person name="Petzold A."/>
            <person name="Susuki M."/>
            <person name="Suzuki K.-i.T."/>
            <person name="Hayashi T."/>
            <person name="Toyoda A."/>
            <person name="Oliveira C."/>
            <person name="Osipova E."/>
            <person name="Leigh N.D."/>
            <person name="Simon A."/>
            <person name="Yun M.H."/>
        </authorList>
    </citation>
    <scope>NUCLEOTIDE SEQUENCE</scope>
    <source>
        <strain evidence="2">20211129_DDA</strain>
        <tissue evidence="2">Liver</tissue>
    </source>
</reference>
<evidence type="ECO:0000313" key="2">
    <source>
        <dbReference type="EMBL" id="KAJ1146089.1"/>
    </source>
</evidence>
<comment type="caution">
    <text evidence="2">The sequence shown here is derived from an EMBL/GenBank/DDBJ whole genome shotgun (WGS) entry which is preliminary data.</text>
</comment>
<evidence type="ECO:0000313" key="3">
    <source>
        <dbReference type="Proteomes" id="UP001066276"/>
    </source>
</evidence>
<gene>
    <name evidence="2" type="ORF">NDU88_012371</name>
</gene>
<proteinExistence type="predicted"/>
<sequence>MFGGRHQPAVVVKRLFARTGSRTGFPASGAAMESPARSAQGEAASQLPGNGQGHTAAPAWRSEEPPEPGMRGRAVPKELGSH</sequence>